<organism evidence="1 2">
    <name type="scientific">Belliella baltica (strain DSM 15883 / CIP 108006 / LMG 21964 / BA134)</name>
    <dbReference type="NCBI Taxonomy" id="866536"/>
    <lineage>
        <taxon>Bacteria</taxon>
        <taxon>Pseudomonadati</taxon>
        <taxon>Bacteroidota</taxon>
        <taxon>Cytophagia</taxon>
        <taxon>Cytophagales</taxon>
        <taxon>Cyclobacteriaceae</taxon>
        <taxon>Belliella</taxon>
    </lineage>
</organism>
<dbReference type="STRING" id="866536.Belba_0751"/>
<dbReference type="HOGENOM" id="CLU_2551478_0_0_10"/>
<dbReference type="OrthoDB" id="835191at2"/>
<sequence length="82" mass="9499">MAGTSQFYHSGYDLSGQENLSLEKLQLLSWEAVLPITFGIGYWDLEFHTRYIHPLNLPAFDNSTRRFVFSLQTSYAIPIKKK</sequence>
<accession>I3Z2D5</accession>
<protein>
    <recommendedName>
        <fullName evidence="3">Outer membrane protein beta-barrel domain-containing protein</fullName>
    </recommendedName>
</protein>
<proteinExistence type="predicted"/>
<dbReference type="RefSeq" id="WP_014771412.1">
    <property type="nucleotide sequence ID" value="NC_018010.1"/>
</dbReference>
<dbReference type="EMBL" id="CP003281">
    <property type="protein sequence ID" value="AFL83403.1"/>
    <property type="molecule type" value="Genomic_DNA"/>
</dbReference>
<reference evidence="2" key="1">
    <citation type="submission" date="2012-06" db="EMBL/GenBank/DDBJ databases">
        <title>The complete genome of Belliella baltica DSM 15883.</title>
        <authorList>
            <person name="Lucas S."/>
            <person name="Copeland A."/>
            <person name="Lapidus A."/>
            <person name="Goodwin L."/>
            <person name="Pitluck S."/>
            <person name="Peters L."/>
            <person name="Mikhailova N."/>
            <person name="Davenport K."/>
            <person name="Kyrpides N."/>
            <person name="Mavromatis K."/>
            <person name="Pagani I."/>
            <person name="Ivanova N."/>
            <person name="Ovchinnikova G."/>
            <person name="Zeytun A."/>
            <person name="Detter J.C."/>
            <person name="Han C."/>
            <person name="Land M."/>
            <person name="Hauser L."/>
            <person name="Markowitz V."/>
            <person name="Cheng J.-F."/>
            <person name="Hugenholtz P."/>
            <person name="Woyke T."/>
            <person name="Wu D."/>
            <person name="Tindall B."/>
            <person name="Pomrenke H."/>
            <person name="Brambilla E."/>
            <person name="Klenk H.-P."/>
            <person name="Eisen J.A."/>
        </authorList>
    </citation>
    <scope>NUCLEOTIDE SEQUENCE [LARGE SCALE GENOMIC DNA]</scope>
    <source>
        <strain evidence="2">DSM 15883 / CIP 108006 / LMG 21964 / BA134</strain>
    </source>
</reference>
<dbReference type="KEGG" id="bbd:Belba_0751"/>
<dbReference type="Proteomes" id="UP000006050">
    <property type="component" value="Chromosome"/>
</dbReference>
<dbReference type="AlphaFoldDB" id="I3Z2D5"/>
<name>I3Z2D5_BELBD</name>
<evidence type="ECO:0000313" key="2">
    <source>
        <dbReference type="Proteomes" id="UP000006050"/>
    </source>
</evidence>
<evidence type="ECO:0000313" key="1">
    <source>
        <dbReference type="EMBL" id="AFL83403.1"/>
    </source>
</evidence>
<keyword evidence="2" id="KW-1185">Reference proteome</keyword>
<evidence type="ECO:0008006" key="3">
    <source>
        <dbReference type="Google" id="ProtNLM"/>
    </source>
</evidence>
<gene>
    <name evidence="1" type="ordered locus">Belba_0751</name>
</gene>